<protein>
    <submittedName>
        <fullName evidence="1">Uncharacterized protein</fullName>
    </submittedName>
</protein>
<keyword evidence="2" id="KW-1185">Reference proteome</keyword>
<comment type="caution">
    <text evidence="1">The sequence shown here is derived from an EMBL/GenBank/DDBJ whole genome shotgun (WGS) entry which is preliminary data.</text>
</comment>
<name>A0ABC9N8C5_BACUC</name>
<dbReference type="EMBL" id="AAYH02000047">
    <property type="protein sequence ID" value="EDO52841.1"/>
    <property type="molecule type" value="Genomic_DNA"/>
</dbReference>
<gene>
    <name evidence="1" type="ORF">BACUNI_03636</name>
</gene>
<proteinExistence type="predicted"/>
<sequence>MGGEDKLHIGIQAAYHADELLLPFDVQGGFRLVHEEYAVVIVTHQHGQQDDQHLLLARRQFVGQQALAVLIENDVVAFAVYRLMGIAEKLVNHILELPLGEGKGGSQAALLFVTAEQLYHLVADVHLVVQITALEQIELPVQFRLHVGIGHACRKVAHDKGAVVAADYIIGDKGGCGVVEVDVYAVLLVTLHFTRCLFQIVDRTVQDSGLPHSVDAGKYIDVRTQVPGNIVPMPQSVYFDTLDVIGLYFHGFLLLIRSKYTR</sequence>
<evidence type="ECO:0000313" key="2">
    <source>
        <dbReference type="Proteomes" id="UP000004110"/>
    </source>
</evidence>
<organism evidence="1 2">
    <name type="scientific">Bacteroides uniformis (strain ATCC 8492 / DSM 6597 / CCUG 4942 / CIP 103695 / JCM 5828 / KCTC 5204 / NCTC 13054 / VPI 0061)</name>
    <dbReference type="NCBI Taxonomy" id="411479"/>
    <lineage>
        <taxon>Bacteria</taxon>
        <taxon>Pseudomonadati</taxon>
        <taxon>Bacteroidota</taxon>
        <taxon>Bacteroidia</taxon>
        <taxon>Bacteroidales</taxon>
        <taxon>Bacteroidaceae</taxon>
        <taxon>Bacteroides</taxon>
    </lineage>
</organism>
<dbReference type="Proteomes" id="UP000004110">
    <property type="component" value="Unassembled WGS sequence"/>
</dbReference>
<dbReference type="AlphaFoldDB" id="A0ABC9N8C5"/>
<accession>A0ABC9N8C5</accession>
<reference evidence="1" key="2">
    <citation type="submission" date="2013-11" db="EMBL/GenBank/DDBJ databases">
        <title>Draft genome sequence of Bacteroides uniformis (ATCC 8492).</title>
        <authorList>
            <person name="Sudarsanam P."/>
            <person name="Ley R."/>
            <person name="Guruge J."/>
            <person name="Turnbaugh P.J."/>
            <person name="Mahowald M."/>
            <person name="Liep D."/>
            <person name="Gordon J."/>
        </authorList>
    </citation>
    <scope>NUCLEOTIDE SEQUENCE</scope>
    <source>
        <strain evidence="1">ATCC 8492</strain>
    </source>
</reference>
<reference evidence="1" key="1">
    <citation type="submission" date="2007-06" db="EMBL/GenBank/DDBJ databases">
        <authorList>
            <person name="Fulton L."/>
            <person name="Clifton S."/>
            <person name="Fulton B."/>
            <person name="Xu J."/>
            <person name="Minx P."/>
            <person name="Pepin K.H."/>
            <person name="Johnson M."/>
            <person name="Thiruvilangam P."/>
            <person name="Bhonagiri V."/>
            <person name="Nash W.E."/>
            <person name="Mardis E.R."/>
            <person name="Wilson R.K."/>
        </authorList>
    </citation>
    <scope>NUCLEOTIDE SEQUENCE [LARGE SCALE GENOMIC DNA]</scope>
    <source>
        <strain evidence="1">ATCC 8492</strain>
    </source>
</reference>
<evidence type="ECO:0000313" key="1">
    <source>
        <dbReference type="EMBL" id="EDO52841.1"/>
    </source>
</evidence>